<protein>
    <recommendedName>
        <fullName evidence="8">Triosephosphate isomerase, cytosolic</fullName>
    </recommendedName>
</protein>
<dbReference type="EnsemblPlants" id="Zm00001eb301990_T001">
    <property type="protein sequence ID" value="Zm00001eb301990_P001"/>
    <property type="gene ID" value="Zm00001eb301990"/>
</dbReference>
<dbReference type="InParanoid" id="A0A804Q795"/>
<dbReference type="GO" id="GO:0006094">
    <property type="term" value="P:gluconeogenesis"/>
    <property type="evidence" value="ECO:0000318"/>
    <property type="project" value="GO_Central"/>
</dbReference>
<reference evidence="5" key="2">
    <citation type="submission" date="2019-07" db="EMBL/GenBank/DDBJ databases">
        <authorList>
            <person name="Seetharam A."/>
            <person name="Woodhouse M."/>
            <person name="Cannon E."/>
        </authorList>
    </citation>
    <scope>NUCLEOTIDE SEQUENCE [LARGE SCALE GENOMIC DNA]</scope>
    <source>
        <strain evidence="5">cv. B73</strain>
    </source>
</reference>
<dbReference type="Proteomes" id="UP000007305">
    <property type="component" value="Chromosome 7"/>
</dbReference>
<dbReference type="SUPFAM" id="SSF51351">
    <property type="entry name" value="Triosephosphate isomerase (TIM)"/>
    <property type="match status" value="1"/>
</dbReference>
<accession>A0A804Q795</accession>
<keyword evidence="6" id="KW-1185">Reference proteome</keyword>
<dbReference type="PANTHER" id="PTHR21139:SF37">
    <property type="entry name" value="OS01G0841600 PROTEIN"/>
    <property type="match status" value="1"/>
</dbReference>
<dbReference type="GO" id="GO:0005829">
    <property type="term" value="C:cytosol"/>
    <property type="evidence" value="ECO:0000318"/>
    <property type="project" value="GO_Central"/>
</dbReference>
<dbReference type="PROSITE" id="PS51440">
    <property type="entry name" value="TIM_2"/>
    <property type="match status" value="1"/>
</dbReference>
<dbReference type="Gene3D" id="3.20.20.70">
    <property type="entry name" value="Aldolase class I"/>
    <property type="match status" value="1"/>
</dbReference>
<evidence type="ECO:0000313" key="6">
    <source>
        <dbReference type="Proteomes" id="UP000007305"/>
    </source>
</evidence>
<reference evidence="6" key="1">
    <citation type="submission" date="2015-12" db="EMBL/GenBank/DDBJ databases">
        <title>Update maize B73 reference genome by single molecule sequencing technologies.</title>
        <authorList>
            <consortium name="Maize Genome Sequencing Project"/>
            <person name="Ware D."/>
        </authorList>
    </citation>
    <scope>NUCLEOTIDE SEQUENCE [LARGE SCALE GENOMIC DNA]</scope>
    <source>
        <strain evidence="6">cv. B73</strain>
    </source>
</reference>
<dbReference type="GO" id="GO:0046166">
    <property type="term" value="P:glyceraldehyde-3-phosphate biosynthetic process"/>
    <property type="evidence" value="ECO:0000318"/>
    <property type="project" value="GO_Central"/>
</dbReference>
<keyword evidence="7" id="KW-1267">Proteomics identification</keyword>
<dbReference type="PROSITE" id="PS00171">
    <property type="entry name" value="TIM_1"/>
    <property type="match status" value="1"/>
</dbReference>
<comment type="subunit">
    <text evidence="2">Homodimer.</text>
</comment>
<dbReference type="Pfam" id="PF00121">
    <property type="entry name" value="TIM"/>
    <property type="match status" value="1"/>
</dbReference>
<evidence type="ECO:0000313" key="5">
    <source>
        <dbReference type="EnsemblPlants" id="Zm00001eb301990_P001"/>
    </source>
</evidence>
<evidence type="ECO:0000256" key="1">
    <source>
        <dbReference type="ARBA" id="ARBA00007422"/>
    </source>
</evidence>
<dbReference type="GO" id="GO:0019563">
    <property type="term" value="P:glycerol catabolic process"/>
    <property type="evidence" value="ECO:0000318"/>
    <property type="project" value="GO_Central"/>
</dbReference>
<name>A0A804Q795_MAIZE</name>
<evidence type="ECO:0000256" key="2">
    <source>
        <dbReference type="ARBA" id="ARBA00011738"/>
    </source>
</evidence>
<reference evidence="5" key="3">
    <citation type="submission" date="2021-05" db="UniProtKB">
        <authorList>
            <consortium name="EnsemblPlants"/>
        </authorList>
    </citation>
    <scope>IDENTIFICATION</scope>
    <source>
        <strain evidence="5">cv. B73</strain>
    </source>
</reference>
<evidence type="ECO:0000256" key="3">
    <source>
        <dbReference type="ARBA" id="ARBA00023235"/>
    </source>
</evidence>
<organism evidence="5 6">
    <name type="scientific">Zea mays</name>
    <name type="common">Maize</name>
    <dbReference type="NCBI Taxonomy" id="4577"/>
    <lineage>
        <taxon>Eukaryota</taxon>
        <taxon>Viridiplantae</taxon>
        <taxon>Streptophyta</taxon>
        <taxon>Embryophyta</taxon>
        <taxon>Tracheophyta</taxon>
        <taxon>Spermatophyta</taxon>
        <taxon>Magnoliopsida</taxon>
        <taxon>Liliopsida</taxon>
        <taxon>Poales</taxon>
        <taxon>Poaceae</taxon>
        <taxon>PACMAD clade</taxon>
        <taxon>Panicoideae</taxon>
        <taxon>Andropogonodae</taxon>
        <taxon>Andropogoneae</taxon>
        <taxon>Tripsacinae</taxon>
        <taxon>Zea</taxon>
    </lineage>
</organism>
<evidence type="ECO:0000256" key="4">
    <source>
        <dbReference type="ARBA" id="ARBA00024331"/>
    </source>
</evidence>
<comment type="pathway">
    <text evidence="4">Carbohydrate biosynthesis.</text>
</comment>
<dbReference type="InterPro" id="IPR035990">
    <property type="entry name" value="TIM_sf"/>
</dbReference>
<dbReference type="FunFam" id="3.20.20.70:FF:000398">
    <property type="entry name" value="Triosephosphate isomerase cytosolic"/>
    <property type="match status" value="1"/>
</dbReference>
<sequence length="227" mass="24882">MDVVAAQTKAIAEKISDWTNIVLAYEPVWAIGTGKVATPAQAQEVHDGLRKWLHSNVSPAVAELTRIIYGGSVNGANCKELAAQPDVDGFLVGGGSLKVNRDRYNDGSIKHSLFKQSSLDLLTIETLGLKKNDNFSRWMSKELEEVVDLGIKSTFDAFWSSIETVKVPDGSNVLTNEQLDAYVVNPSLSQDQLFSILDVSPSCAYIGTNTKVCKLFCALINRCRNHY</sequence>
<dbReference type="InterPro" id="IPR013785">
    <property type="entry name" value="Aldolase_TIM"/>
</dbReference>
<dbReference type="InterPro" id="IPR000652">
    <property type="entry name" value="Triosephosphate_isomerase"/>
</dbReference>
<dbReference type="PANTHER" id="PTHR21139">
    <property type="entry name" value="TRIOSEPHOSPHATE ISOMERASE"/>
    <property type="match status" value="1"/>
</dbReference>
<dbReference type="CDD" id="cd00311">
    <property type="entry name" value="TIM"/>
    <property type="match status" value="1"/>
</dbReference>
<proteinExistence type="evidence at protein level"/>
<dbReference type="GO" id="GO:0006096">
    <property type="term" value="P:glycolytic process"/>
    <property type="evidence" value="ECO:0000318"/>
    <property type="project" value="GO_Central"/>
</dbReference>
<dbReference type="GO" id="GO:0004807">
    <property type="term" value="F:triose-phosphate isomerase activity"/>
    <property type="evidence" value="ECO:0000318"/>
    <property type="project" value="GO_Central"/>
</dbReference>
<evidence type="ECO:0007829" key="7">
    <source>
        <dbReference type="PeptideAtlas" id="A0A804Q795"/>
    </source>
</evidence>
<comment type="similarity">
    <text evidence="1">Belongs to the triosephosphate isomerase family.</text>
</comment>
<keyword evidence="3" id="KW-0413">Isomerase</keyword>
<dbReference type="InterPro" id="IPR020861">
    <property type="entry name" value="Triosephosphate_isomerase_AS"/>
</dbReference>
<dbReference type="Gramene" id="Zm00001eb301990_T001">
    <property type="protein sequence ID" value="Zm00001eb301990_P001"/>
    <property type="gene ID" value="Zm00001eb301990"/>
</dbReference>
<dbReference type="AlphaFoldDB" id="A0A804Q795"/>
<evidence type="ECO:0008006" key="8">
    <source>
        <dbReference type="Google" id="ProtNLM"/>
    </source>
</evidence>